<dbReference type="EMBL" id="CACVBM020000222">
    <property type="protein sequence ID" value="CAA7016230.1"/>
    <property type="molecule type" value="Genomic_DNA"/>
</dbReference>
<dbReference type="PANTHER" id="PTHR13620">
    <property type="entry name" value="3-5 EXONUCLEASE"/>
    <property type="match status" value="1"/>
</dbReference>
<dbReference type="SUPFAM" id="SSF53098">
    <property type="entry name" value="Ribonuclease H-like"/>
    <property type="match status" value="1"/>
</dbReference>
<accession>A0A6D2HIN6</accession>
<proteinExistence type="predicted"/>
<dbReference type="SMART" id="SM00474">
    <property type="entry name" value="35EXOc"/>
    <property type="match status" value="1"/>
</dbReference>
<protein>
    <recommendedName>
        <fullName evidence="3">3'-5' exonuclease domain-containing protein</fullName>
    </recommendedName>
</protein>
<organism evidence="4 5">
    <name type="scientific">Microthlaspi erraticum</name>
    <dbReference type="NCBI Taxonomy" id="1685480"/>
    <lineage>
        <taxon>Eukaryota</taxon>
        <taxon>Viridiplantae</taxon>
        <taxon>Streptophyta</taxon>
        <taxon>Embryophyta</taxon>
        <taxon>Tracheophyta</taxon>
        <taxon>Spermatophyta</taxon>
        <taxon>Magnoliopsida</taxon>
        <taxon>eudicotyledons</taxon>
        <taxon>Gunneridae</taxon>
        <taxon>Pentapetalae</taxon>
        <taxon>rosids</taxon>
        <taxon>malvids</taxon>
        <taxon>Brassicales</taxon>
        <taxon>Brassicaceae</taxon>
        <taxon>Coluteocarpeae</taxon>
        <taxon>Microthlaspi</taxon>
    </lineage>
</organism>
<dbReference type="GO" id="GO:0005634">
    <property type="term" value="C:nucleus"/>
    <property type="evidence" value="ECO:0007669"/>
    <property type="project" value="TreeGrafter"/>
</dbReference>
<feature type="domain" description="3'-5' exonuclease" evidence="3">
    <location>
        <begin position="34"/>
        <end position="212"/>
    </location>
</feature>
<dbReference type="CDD" id="cd06141">
    <property type="entry name" value="WRN_exo"/>
    <property type="match status" value="1"/>
</dbReference>
<keyword evidence="5" id="KW-1185">Reference proteome</keyword>
<sequence>MALRIKTVGSYNTHQDYFVDFFGADLLVTVTPTPSVIRKWIHRVVFNHRRSQKTKPLVVGVGVQWTPPAYHETPAETLQLCVGKRCIIIQLSHCDRVPQILRRFLADPETTFVGVWNNQDARKLEISTHRLKTVELLDIRHYVEDSEGYSLKRCSFEKIVEACMGYRGVRLDPRISMSDWGVYDLSHEQILQASVDAYVCCKLGVWESLWEV</sequence>
<reference evidence="4" key="1">
    <citation type="submission" date="2020-01" db="EMBL/GenBank/DDBJ databases">
        <authorList>
            <person name="Mishra B."/>
        </authorList>
    </citation>
    <scope>NUCLEOTIDE SEQUENCE [LARGE SCALE GENOMIC DNA]</scope>
</reference>
<evidence type="ECO:0000259" key="3">
    <source>
        <dbReference type="SMART" id="SM00474"/>
    </source>
</evidence>
<keyword evidence="2" id="KW-0378">Hydrolase</keyword>
<dbReference type="GO" id="GO:0008408">
    <property type="term" value="F:3'-5' exonuclease activity"/>
    <property type="evidence" value="ECO:0007669"/>
    <property type="project" value="InterPro"/>
</dbReference>
<dbReference type="Pfam" id="PF01612">
    <property type="entry name" value="DNA_pol_A_exo1"/>
    <property type="match status" value="1"/>
</dbReference>
<dbReference type="Gene3D" id="3.30.420.10">
    <property type="entry name" value="Ribonuclease H-like superfamily/Ribonuclease H"/>
    <property type="match status" value="1"/>
</dbReference>
<dbReference type="GO" id="GO:0003676">
    <property type="term" value="F:nucleic acid binding"/>
    <property type="evidence" value="ECO:0007669"/>
    <property type="project" value="InterPro"/>
</dbReference>
<gene>
    <name evidence="4" type="ORF">MERR_LOCUS3465</name>
</gene>
<keyword evidence="1" id="KW-0540">Nuclease</keyword>
<evidence type="ECO:0000313" key="5">
    <source>
        <dbReference type="Proteomes" id="UP000467841"/>
    </source>
</evidence>
<dbReference type="FunFam" id="3.30.420.10:FF:000149">
    <property type="entry name" value="Polynucleotidyl transferase, ribonuclease H-like superfamily protein"/>
    <property type="match status" value="1"/>
</dbReference>
<evidence type="ECO:0000256" key="2">
    <source>
        <dbReference type="ARBA" id="ARBA00022801"/>
    </source>
</evidence>
<dbReference type="GO" id="GO:0005737">
    <property type="term" value="C:cytoplasm"/>
    <property type="evidence" value="ECO:0007669"/>
    <property type="project" value="TreeGrafter"/>
</dbReference>
<dbReference type="OrthoDB" id="10261556at2759"/>
<evidence type="ECO:0000313" key="4">
    <source>
        <dbReference type="EMBL" id="CAA7016230.1"/>
    </source>
</evidence>
<comment type="caution">
    <text evidence="4">The sequence shown here is derived from an EMBL/GenBank/DDBJ whole genome shotgun (WGS) entry which is preliminary data.</text>
</comment>
<evidence type="ECO:0000256" key="1">
    <source>
        <dbReference type="ARBA" id="ARBA00022722"/>
    </source>
</evidence>
<dbReference type="InterPro" id="IPR012337">
    <property type="entry name" value="RNaseH-like_sf"/>
</dbReference>
<dbReference type="Proteomes" id="UP000467841">
    <property type="component" value="Unassembled WGS sequence"/>
</dbReference>
<dbReference type="InterPro" id="IPR002562">
    <property type="entry name" value="3'-5'_exonuclease_dom"/>
</dbReference>
<dbReference type="InterPro" id="IPR036397">
    <property type="entry name" value="RNaseH_sf"/>
</dbReference>
<dbReference type="PANTHER" id="PTHR13620:SF59">
    <property type="entry name" value="POLYNUCLEOTIDYL TRANSFERASE, RIBONUCLEASE H-LIKE SUPERFAMILY PROTEIN"/>
    <property type="match status" value="1"/>
</dbReference>
<name>A0A6D2HIN6_9BRAS</name>
<dbReference type="InterPro" id="IPR051132">
    <property type="entry name" value="3-5_Exonuclease_domain"/>
</dbReference>
<dbReference type="GO" id="GO:0006139">
    <property type="term" value="P:nucleobase-containing compound metabolic process"/>
    <property type="evidence" value="ECO:0007669"/>
    <property type="project" value="InterPro"/>
</dbReference>
<dbReference type="AlphaFoldDB" id="A0A6D2HIN6"/>